<proteinExistence type="inferred from homology"/>
<evidence type="ECO:0000256" key="2">
    <source>
        <dbReference type="ARBA" id="ARBA00005189"/>
    </source>
</evidence>
<dbReference type="CDD" id="cd03505">
    <property type="entry name" value="Delta9-FADS-like"/>
    <property type="match status" value="1"/>
</dbReference>
<dbReference type="InterPro" id="IPR005804">
    <property type="entry name" value="FA_desaturase_dom"/>
</dbReference>
<name>A0A484LGG0_9ASTE</name>
<keyword evidence="15" id="KW-1185">Reference proteome</keyword>
<evidence type="ECO:0000256" key="9">
    <source>
        <dbReference type="ARBA" id="ARBA00023098"/>
    </source>
</evidence>
<comment type="subcellular location">
    <subcellularLocation>
        <location evidence="1">Membrane</location>
        <topology evidence="1">Multi-pass membrane protein</topology>
    </subcellularLocation>
</comment>
<feature type="transmembrane region" description="Helical" evidence="12">
    <location>
        <begin position="12"/>
        <end position="30"/>
    </location>
</feature>
<dbReference type="InterPro" id="IPR015876">
    <property type="entry name" value="Acyl-CoA_DS"/>
</dbReference>
<evidence type="ECO:0000313" key="14">
    <source>
        <dbReference type="EMBL" id="VFQ75098.1"/>
    </source>
</evidence>
<protein>
    <recommendedName>
        <fullName evidence="13">Fatty acid desaturase domain-containing protein</fullName>
    </recommendedName>
</protein>
<gene>
    <name evidence="14" type="ORF">CCAM_LOCUS16874</name>
</gene>
<dbReference type="GO" id="GO:0016717">
    <property type="term" value="F:oxidoreductase activity, acting on paired donors, with oxidation of a pair of donors resulting in the reduction of molecular oxygen to two molecules of water"/>
    <property type="evidence" value="ECO:0007669"/>
    <property type="project" value="InterPro"/>
</dbReference>
<keyword evidence="10 12" id="KW-0472">Membrane</keyword>
<comment type="domain">
    <text evidence="11">The histidine box domains are involved in binding the catalytic metal ions.</text>
</comment>
<feature type="domain" description="Fatty acid desaturase" evidence="13">
    <location>
        <begin position="34"/>
        <end position="249"/>
    </location>
</feature>
<keyword evidence="5" id="KW-0276">Fatty acid metabolism</keyword>
<dbReference type="Proteomes" id="UP000595140">
    <property type="component" value="Unassembled WGS sequence"/>
</dbReference>
<sequence>MERYLSVGPGTPLTKVVIPLVHLLAMYAPFCFSWDAVGLWFVLYILTGLGITLSYHRNLCHKSFKLPKWLEYMFSYLGVQALQGDPIGWVSTHRHHHKYTDSLKDPHSPNDGFWFSHMGWIYDTKNADERRNRKPSNVGDLESQAFYMFIQKTYILHPILLGAFLYSLGGFPYIVWGMGVRIVWGFHVTFLVNSACHIWGSQAWNTSDLSRNNWMVALVTFGEGWHNNHHAFEYSARHGLEWWQLDTAWCTIWVLHKLGLATSVKLPTDAHKAKMAFNHNNNEINGGGTTSSIMSAFPAAIPPPPPLRPLLK</sequence>
<organism evidence="14 15">
    <name type="scientific">Cuscuta campestris</name>
    <dbReference type="NCBI Taxonomy" id="132261"/>
    <lineage>
        <taxon>Eukaryota</taxon>
        <taxon>Viridiplantae</taxon>
        <taxon>Streptophyta</taxon>
        <taxon>Embryophyta</taxon>
        <taxon>Tracheophyta</taxon>
        <taxon>Spermatophyta</taxon>
        <taxon>Magnoliopsida</taxon>
        <taxon>eudicotyledons</taxon>
        <taxon>Gunneridae</taxon>
        <taxon>Pentapetalae</taxon>
        <taxon>asterids</taxon>
        <taxon>lamiids</taxon>
        <taxon>Solanales</taxon>
        <taxon>Convolvulaceae</taxon>
        <taxon>Cuscuteae</taxon>
        <taxon>Cuscuta</taxon>
        <taxon>Cuscuta subgen. Grammica</taxon>
        <taxon>Cuscuta sect. Cleistogrammica</taxon>
    </lineage>
</organism>
<dbReference type="AlphaFoldDB" id="A0A484LGG0"/>
<evidence type="ECO:0000256" key="5">
    <source>
        <dbReference type="ARBA" id="ARBA00022832"/>
    </source>
</evidence>
<evidence type="ECO:0000259" key="13">
    <source>
        <dbReference type="Pfam" id="PF00487"/>
    </source>
</evidence>
<keyword evidence="8" id="KW-0408">Iron</keyword>
<evidence type="ECO:0000256" key="7">
    <source>
        <dbReference type="ARBA" id="ARBA00023002"/>
    </source>
</evidence>
<dbReference type="PANTHER" id="PTHR11351">
    <property type="entry name" value="ACYL-COA DESATURASE"/>
    <property type="match status" value="1"/>
</dbReference>
<comment type="pathway">
    <text evidence="2">Lipid metabolism.</text>
</comment>
<evidence type="ECO:0000256" key="1">
    <source>
        <dbReference type="ARBA" id="ARBA00004141"/>
    </source>
</evidence>
<dbReference type="Pfam" id="PF00487">
    <property type="entry name" value="FA_desaturase"/>
    <property type="match status" value="1"/>
</dbReference>
<comment type="cofactor">
    <cofactor evidence="11">
        <name>Fe(2+)</name>
        <dbReference type="ChEBI" id="CHEBI:29033"/>
    </cofactor>
</comment>
<dbReference type="GO" id="GO:0042761">
    <property type="term" value="P:very long-chain fatty acid biosynthetic process"/>
    <property type="evidence" value="ECO:0007669"/>
    <property type="project" value="TreeGrafter"/>
</dbReference>
<evidence type="ECO:0000256" key="10">
    <source>
        <dbReference type="ARBA" id="ARBA00023136"/>
    </source>
</evidence>
<evidence type="ECO:0000256" key="11">
    <source>
        <dbReference type="RuleBase" id="RU000581"/>
    </source>
</evidence>
<evidence type="ECO:0000256" key="6">
    <source>
        <dbReference type="ARBA" id="ARBA00022989"/>
    </source>
</evidence>
<evidence type="ECO:0000256" key="8">
    <source>
        <dbReference type="ARBA" id="ARBA00023004"/>
    </source>
</evidence>
<evidence type="ECO:0000256" key="3">
    <source>
        <dbReference type="ARBA" id="ARBA00009295"/>
    </source>
</evidence>
<evidence type="ECO:0000256" key="12">
    <source>
        <dbReference type="SAM" id="Phobius"/>
    </source>
</evidence>
<keyword evidence="11" id="KW-0444">Lipid biosynthesis</keyword>
<keyword evidence="9" id="KW-0443">Lipid metabolism</keyword>
<keyword evidence="4 11" id="KW-0812">Transmembrane</keyword>
<evidence type="ECO:0000313" key="15">
    <source>
        <dbReference type="Proteomes" id="UP000595140"/>
    </source>
</evidence>
<feature type="transmembrane region" description="Helical" evidence="12">
    <location>
        <begin position="154"/>
        <end position="176"/>
    </location>
</feature>
<accession>A0A484LGG0</accession>
<dbReference type="PANTHER" id="PTHR11351:SF87">
    <property type="entry name" value="LIPID DESATURASE ADS3.2, CHLOROPLASTIC-RELATED"/>
    <property type="match status" value="1"/>
</dbReference>
<dbReference type="PRINTS" id="PR00075">
    <property type="entry name" value="FACDDSATRASE"/>
</dbReference>
<dbReference type="GO" id="GO:0005789">
    <property type="term" value="C:endoplasmic reticulum membrane"/>
    <property type="evidence" value="ECO:0007669"/>
    <property type="project" value="TreeGrafter"/>
</dbReference>
<evidence type="ECO:0000256" key="4">
    <source>
        <dbReference type="ARBA" id="ARBA00022692"/>
    </source>
</evidence>
<keyword evidence="7 11" id="KW-0560">Oxidoreductase</keyword>
<reference evidence="14 15" key="1">
    <citation type="submission" date="2018-04" db="EMBL/GenBank/DDBJ databases">
        <authorList>
            <person name="Vogel A."/>
        </authorList>
    </citation>
    <scope>NUCLEOTIDE SEQUENCE [LARGE SCALE GENOMIC DNA]</scope>
</reference>
<keyword evidence="6 12" id="KW-1133">Transmembrane helix</keyword>
<dbReference type="EMBL" id="OOIL02001417">
    <property type="protein sequence ID" value="VFQ75098.1"/>
    <property type="molecule type" value="Genomic_DNA"/>
</dbReference>
<comment type="similarity">
    <text evidence="3 11">Belongs to the fatty acid desaturase type 1 family.</text>
</comment>
<dbReference type="OrthoDB" id="10260134at2759"/>
<keyword evidence="11" id="KW-0275">Fatty acid biosynthesis</keyword>
<feature type="transmembrane region" description="Helical" evidence="12">
    <location>
        <begin position="36"/>
        <end position="55"/>
    </location>
</feature>